<dbReference type="Proteomes" id="UP000730161">
    <property type="component" value="Unassembled WGS sequence"/>
</dbReference>
<evidence type="ECO:0000256" key="5">
    <source>
        <dbReference type="ARBA" id="ARBA00045120"/>
    </source>
</evidence>
<dbReference type="InterPro" id="IPR007506">
    <property type="entry name" value="PMDh-L-like_dom"/>
</dbReference>
<reference evidence="12" key="1">
    <citation type="submission" date="2014-12" db="EMBL/GenBank/DDBJ databases">
        <authorList>
            <person name="Huang H.-H."/>
            <person name="Chen S.-C."/>
            <person name="Lai M.-C."/>
        </authorList>
    </citation>
    <scope>NUCLEOTIDE SEQUENCE</scope>
    <source>
        <strain evidence="12">K1F9705b</strain>
    </source>
</reference>
<keyword evidence="4" id="KW-0456">Lyase</keyword>
<dbReference type="PANTHER" id="PTHR36577:SF3">
    <property type="entry name" value="DUF521 DOMAIN PROTEIN (AFU_ORTHOLOGUE AFUA_6G00490)"/>
    <property type="match status" value="1"/>
</dbReference>
<keyword evidence="13" id="KW-1185">Reference proteome</keyword>
<dbReference type="Pfam" id="PF04412">
    <property type="entry name" value="AcnX"/>
    <property type="match status" value="1"/>
</dbReference>
<accession>A0A8J8B6S5</accession>
<proteinExistence type="inferred from homology"/>
<comment type="catalytic activity">
    <reaction evidence="5">
        <text>(R)-5-phosphomevalonate = (2E)-3-methyl-5-phosphooxypent-2-enoate + H2O</text>
        <dbReference type="Rhea" id="RHEA:78975"/>
        <dbReference type="ChEBI" id="CHEBI:15377"/>
        <dbReference type="ChEBI" id="CHEBI:58146"/>
        <dbReference type="ChEBI" id="CHEBI:229665"/>
        <dbReference type="EC" id="4.2.1.182"/>
    </reaction>
    <physiologicalReaction direction="left-to-right" evidence="5">
        <dbReference type="Rhea" id="RHEA:78976"/>
    </physiologicalReaction>
</comment>
<dbReference type="RefSeq" id="WP_211530627.1">
    <property type="nucleotide sequence ID" value="NZ_JWHL01000006.1"/>
</dbReference>
<comment type="similarity">
    <text evidence="7">Belongs to the AcnX type II large subunit family.</text>
</comment>
<dbReference type="GO" id="GO:0016829">
    <property type="term" value="F:lyase activity"/>
    <property type="evidence" value="ECO:0007669"/>
    <property type="project" value="UniProtKB-KW"/>
</dbReference>
<evidence type="ECO:0000256" key="2">
    <source>
        <dbReference type="ARBA" id="ARBA00023004"/>
    </source>
</evidence>
<dbReference type="GO" id="GO:0008299">
    <property type="term" value="P:isoprenoid biosynthetic process"/>
    <property type="evidence" value="ECO:0007669"/>
    <property type="project" value="UniProtKB-KW"/>
</dbReference>
<evidence type="ECO:0000313" key="12">
    <source>
        <dbReference type="EMBL" id="MBR1368967.1"/>
    </source>
</evidence>
<comment type="function">
    <text evidence="6">Component of a hydro-lyase that catalyzes the dehydration of mevalonate 5-phosphate (MVA5P) to form trans-anhydromevalonate 5-phosphate (tAHMP). Involved in the archaeal mevalonate (MVA) pathway, which provides fundamental precursors for isoprenoid biosynthesis, such as isopentenyl diphosphate (IPP) and dimethylallyl diphosphate (DMAPP).</text>
</comment>
<dbReference type="CDD" id="cd01355">
    <property type="entry name" value="AcnX"/>
    <property type="match status" value="1"/>
</dbReference>
<feature type="domain" description="Phosphomevalonate dehydratase large subunit-like" evidence="11">
    <location>
        <begin position="1"/>
        <end position="389"/>
    </location>
</feature>
<dbReference type="EMBL" id="JWHL01000006">
    <property type="protein sequence ID" value="MBR1368967.1"/>
    <property type="molecule type" value="Genomic_DNA"/>
</dbReference>
<evidence type="ECO:0000256" key="3">
    <source>
        <dbReference type="ARBA" id="ARBA00023229"/>
    </source>
</evidence>
<comment type="caution">
    <text evidence="12">The sequence shown here is derived from an EMBL/GenBank/DDBJ whole genome shotgun (WGS) entry which is preliminary data.</text>
</comment>
<keyword evidence="3" id="KW-0414">Isoprene biosynthesis</keyword>
<evidence type="ECO:0000256" key="4">
    <source>
        <dbReference type="ARBA" id="ARBA00023239"/>
    </source>
</evidence>
<organism evidence="12 13">
    <name type="scientific">Methanocalculus chunghsingensis</name>
    <dbReference type="NCBI Taxonomy" id="156457"/>
    <lineage>
        <taxon>Archaea</taxon>
        <taxon>Methanobacteriati</taxon>
        <taxon>Methanobacteriota</taxon>
        <taxon>Stenosarchaea group</taxon>
        <taxon>Methanomicrobia</taxon>
        <taxon>Methanomicrobiales</taxon>
        <taxon>Methanocalculaceae</taxon>
        <taxon>Methanocalculus</taxon>
    </lineage>
</organism>
<evidence type="ECO:0000256" key="9">
    <source>
        <dbReference type="ARBA" id="ARBA00047176"/>
    </source>
</evidence>
<gene>
    <name evidence="12" type="ORF">RJ53_05390</name>
</gene>
<evidence type="ECO:0000256" key="8">
    <source>
        <dbReference type="ARBA" id="ARBA00046520"/>
    </source>
</evidence>
<evidence type="ECO:0000256" key="7">
    <source>
        <dbReference type="ARBA" id="ARBA00046333"/>
    </source>
</evidence>
<name>A0A8J8B6S5_9EURY</name>
<sequence length="393" mass="42719">MELDRSDEEVLAGEYGETRRICMEILVALGKVYGAERLIPVSSVQVAGASYKTIGDPGLEWLQNLDARAVVPAFLNPIGMPRDDWRKMKIDEGFAEKQQEILDAYRRLGISLSCTCTPYYHQLVHYGDHLAWSESSAVSYANSVIGARTNREGGPSALASALIGKTPEFGLHIVGNRIPDLVIEVDDPDATKQWGSAEYGALGYLAGKEAGNRIPCFRAIRPNRDRLKSLGAAMAASGAVALYHVEDITPEARVPFFKKSFTLDQKETVTIPVADVNALFTEIEVNAVAVGCPHLSEDELRTLAGLLSGKKVKKEFFVFASKEMIDEHHDLVGTIEKSGASVYPDTCMVVSPATDTLGSVMTNSGKAFTYLPTMCGVLPRLGTIEECVRVATE</sequence>
<evidence type="ECO:0000256" key="10">
    <source>
        <dbReference type="ARBA" id="ARBA00047196"/>
    </source>
</evidence>
<evidence type="ECO:0000256" key="6">
    <source>
        <dbReference type="ARBA" id="ARBA00045299"/>
    </source>
</evidence>
<evidence type="ECO:0000259" key="11">
    <source>
        <dbReference type="Pfam" id="PF04412"/>
    </source>
</evidence>
<comment type="subunit">
    <text evidence="8">Heterodimer composed of a large subunit (PMDh-L) and a small subunit (PMDh-S).</text>
</comment>
<evidence type="ECO:0000313" key="13">
    <source>
        <dbReference type="Proteomes" id="UP000730161"/>
    </source>
</evidence>
<comment type="pathway">
    <text evidence="1">Isoprenoid biosynthesis; isopentenyl diphosphate biosynthesis via mevalonate pathway.</text>
</comment>
<dbReference type="EC" id="4.2.1.182" evidence="9"/>
<keyword evidence="2" id="KW-0408">Iron</keyword>
<dbReference type="PANTHER" id="PTHR36577">
    <property type="entry name" value="DUF521 DOMAIN PROTEIN (AFU_ORTHOLOGUE AFUA_6G00490)"/>
    <property type="match status" value="1"/>
</dbReference>
<dbReference type="OrthoDB" id="25253at2157"/>
<protein>
    <recommendedName>
        <fullName evidence="10">Phosphomevalonate dehydratase large subunit</fullName>
        <ecNumber evidence="9">4.2.1.182</ecNumber>
    </recommendedName>
</protein>
<evidence type="ECO:0000256" key="1">
    <source>
        <dbReference type="ARBA" id="ARBA00005092"/>
    </source>
</evidence>
<dbReference type="AlphaFoldDB" id="A0A8J8B6S5"/>